<evidence type="ECO:0000256" key="7">
    <source>
        <dbReference type="ARBA" id="ARBA00044228"/>
    </source>
</evidence>
<dbReference type="InterPro" id="IPR051855">
    <property type="entry name" value="eIF2B_beta_subunit"/>
</dbReference>
<organism evidence="11">
    <name type="scientific">Dunaliella tertiolecta</name>
    <name type="common">Green alga</name>
    <dbReference type="NCBI Taxonomy" id="3047"/>
    <lineage>
        <taxon>Eukaryota</taxon>
        <taxon>Viridiplantae</taxon>
        <taxon>Chlorophyta</taxon>
        <taxon>core chlorophytes</taxon>
        <taxon>Chlorophyceae</taxon>
        <taxon>CS clade</taxon>
        <taxon>Chlamydomonadales</taxon>
        <taxon>Dunaliellaceae</taxon>
        <taxon>Dunaliella</taxon>
    </lineage>
</organism>
<comment type="subunit">
    <text evidence="8">Component of the translation initiation factor 2B (eIF2B) complex which is a heterodecamer of two sets of five different subunits: alpha, beta, gamma, delta and epsilon. Subunits alpha, beta and delta comprise a regulatory subcomplex and subunits epsilon and gamma comprise a catalytic subcomplex. Within the complex, the hexameric regulatory complex resides at the center, with the two heterodimeric catalytic subcomplexes bound on opposite sides.</text>
</comment>
<name>A0A7S3R8N0_DUNTE</name>
<comment type="subcellular location">
    <subcellularLocation>
        <location evidence="1">Cytoplasm</location>
        <location evidence="1">Cytosol</location>
    </subcellularLocation>
</comment>
<dbReference type="InterPro" id="IPR042529">
    <property type="entry name" value="IF_2B-like_C"/>
</dbReference>
<evidence type="ECO:0000256" key="3">
    <source>
        <dbReference type="ARBA" id="ARBA00022490"/>
    </source>
</evidence>
<dbReference type="Pfam" id="PF01008">
    <property type="entry name" value="IF-2B"/>
    <property type="match status" value="1"/>
</dbReference>
<keyword evidence="3" id="KW-0963">Cytoplasm</keyword>
<dbReference type="InterPro" id="IPR000649">
    <property type="entry name" value="IF-2B-related"/>
</dbReference>
<evidence type="ECO:0000256" key="6">
    <source>
        <dbReference type="ARBA" id="ARBA00044122"/>
    </source>
</evidence>
<evidence type="ECO:0000256" key="2">
    <source>
        <dbReference type="ARBA" id="ARBA00007251"/>
    </source>
</evidence>
<dbReference type="GO" id="GO:0003743">
    <property type="term" value="F:translation initiation factor activity"/>
    <property type="evidence" value="ECO:0007669"/>
    <property type="project" value="UniProtKB-KW"/>
</dbReference>
<sequence length="447" mass="47751">MAEAVKEKPSSFAEVVENCCAQLRRRQIQGSLPCAKRTAEIMRALLTMQRHPDAASLIDDVRAVGYKLQAAKPVELAIGNIVRRVLHLIREEAQTEKSDSEADSNDLGLPGKADGKQDLMKSQEPGLLSRAFKSNRTLSLSNLLDLGIEDIEKRVVEENDAAAAALADAPGGVRVSGNGASVQAPRVTTLAGVAAAVADADRSKGKHQKKDNWKAKHKLIEDINELLEELDNITSSITSQGVEHLHANEVILTLGMSDTTYAFLREAARKREFQVVVAEGAPRYDGHLQARKLADAGIQVTAIPDSAVFAMMARANKVLVGAHAVLANGGAIAPAGIHMVALAAHKHSTPLVVLVGLHKLSPQFPHDPDLLYNDFRGPAEVADCDMLAQGLPQQMAYAAAHSGAGGGSSEEASNSGGEARAQVSVYVFVRMCVWCAGSCPLLFMRFR</sequence>
<accession>A0A7S3R8N0</accession>
<gene>
    <name evidence="11" type="ORF">DTER00134_LOCUS20990</name>
</gene>
<dbReference type="AlphaFoldDB" id="A0A7S3R8N0"/>
<evidence type="ECO:0000256" key="1">
    <source>
        <dbReference type="ARBA" id="ARBA00004514"/>
    </source>
</evidence>
<evidence type="ECO:0000256" key="5">
    <source>
        <dbReference type="ARBA" id="ARBA00022917"/>
    </source>
</evidence>
<dbReference type="Gene3D" id="3.40.50.10470">
    <property type="entry name" value="Translation initiation factor eif-2b, domain 2"/>
    <property type="match status" value="1"/>
</dbReference>
<keyword evidence="4" id="KW-0396">Initiation factor</keyword>
<dbReference type="PANTHER" id="PTHR45859:SF1">
    <property type="entry name" value="TRANSLATION INITIATION FACTOR EIF-2B SUBUNIT BETA"/>
    <property type="match status" value="1"/>
</dbReference>
<evidence type="ECO:0000256" key="4">
    <source>
        <dbReference type="ARBA" id="ARBA00022540"/>
    </source>
</evidence>
<dbReference type="PANTHER" id="PTHR45859">
    <property type="entry name" value="TRANSLATION INITIATION FACTOR EIF-2B SUBUNIT BETA"/>
    <property type="match status" value="1"/>
</dbReference>
<dbReference type="SUPFAM" id="SSF100950">
    <property type="entry name" value="NagB/RpiA/CoA transferase-like"/>
    <property type="match status" value="1"/>
</dbReference>
<protein>
    <recommendedName>
        <fullName evidence="6">Translation initiation factor eIF2B subunit beta</fullName>
    </recommendedName>
    <alternativeName>
        <fullName evidence="7">eIF2B GDP-GTP exchange factor subunit beta</fullName>
    </alternativeName>
</protein>
<dbReference type="InterPro" id="IPR037171">
    <property type="entry name" value="NagB/RpiA_transferase-like"/>
</dbReference>
<comment type="similarity">
    <text evidence="2 9">Belongs to the eIF-2B alpha/beta/delta subunits family.</text>
</comment>
<dbReference type="EMBL" id="HBIP01034383">
    <property type="protein sequence ID" value="CAE0505917.1"/>
    <property type="molecule type" value="Transcribed_RNA"/>
</dbReference>
<evidence type="ECO:0000256" key="10">
    <source>
        <dbReference type="SAM" id="MobiDB-lite"/>
    </source>
</evidence>
<evidence type="ECO:0000256" key="8">
    <source>
        <dbReference type="ARBA" id="ARBA00046432"/>
    </source>
</evidence>
<keyword evidence="5" id="KW-0648">Protein biosynthesis</keyword>
<dbReference type="GO" id="GO:0005829">
    <property type="term" value="C:cytosol"/>
    <property type="evidence" value="ECO:0007669"/>
    <property type="project" value="UniProtKB-SubCell"/>
</dbReference>
<evidence type="ECO:0000256" key="9">
    <source>
        <dbReference type="RuleBase" id="RU003814"/>
    </source>
</evidence>
<dbReference type="GO" id="GO:0005851">
    <property type="term" value="C:eukaryotic translation initiation factor 2B complex"/>
    <property type="evidence" value="ECO:0007669"/>
    <property type="project" value="TreeGrafter"/>
</dbReference>
<feature type="region of interest" description="Disordered" evidence="10">
    <location>
        <begin position="94"/>
        <end position="119"/>
    </location>
</feature>
<reference evidence="11" key="1">
    <citation type="submission" date="2021-01" db="EMBL/GenBank/DDBJ databases">
        <authorList>
            <person name="Corre E."/>
            <person name="Pelletier E."/>
            <person name="Niang G."/>
            <person name="Scheremetjew M."/>
            <person name="Finn R."/>
            <person name="Kale V."/>
            <person name="Holt S."/>
            <person name="Cochrane G."/>
            <person name="Meng A."/>
            <person name="Brown T."/>
            <person name="Cohen L."/>
        </authorList>
    </citation>
    <scope>NUCLEOTIDE SEQUENCE</scope>
    <source>
        <strain evidence="11">CCMP1320</strain>
    </source>
</reference>
<dbReference type="GO" id="GO:0005085">
    <property type="term" value="F:guanyl-nucleotide exchange factor activity"/>
    <property type="evidence" value="ECO:0007669"/>
    <property type="project" value="TreeGrafter"/>
</dbReference>
<evidence type="ECO:0000313" key="11">
    <source>
        <dbReference type="EMBL" id="CAE0505917.1"/>
    </source>
</evidence>
<proteinExistence type="inferred from homology"/>